<dbReference type="InterPro" id="IPR029068">
    <property type="entry name" value="Glyas_Bleomycin-R_OHBP_Dase"/>
</dbReference>
<dbReference type="InterPro" id="IPR040553">
    <property type="entry name" value="TxDE"/>
</dbReference>
<evidence type="ECO:0000313" key="3">
    <source>
        <dbReference type="Proteomes" id="UP001549104"/>
    </source>
</evidence>
<dbReference type="SUPFAM" id="SSF54593">
    <property type="entry name" value="Glyoxalase/Bleomycin resistance protein/Dihydroxybiphenyl dioxygenase"/>
    <property type="match status" value="1"/>
</dbReference>
<dbReference type="Gene3D" id="3.10.180.10">
    <property type="entry name" value="2,3-Dihydroxybiphenyl 1,2-Dioxygenase, domain 1"/>
    <property type="match status" value="1"/>
</dbReference>
<reference evidence="2 3" key="1">
    <citation type="submission" date="2024-06" db="EMBL/GenBank/DDBJ databases">
        <title>Sorghum-associated microbial communities from plants grown in Nebraska, USA.</title>
        <authorList>
            <person name="Schachtman D."/>
        </authorList>
    </citation>
    <scope>NUCLEOTIDE SEQUENCE [LARGE SCALE GENOMIC DNA]</scope>
    <source>
        <strain evidence="2 3">1288</strain>
    </source>
</reference>
<dbReference type="RefSeq" id="WP_354312875.1">
    <property type="nucleotide sequence ID" value="NZ_JBEPME010000002.1"/>
</dbReference>
<evidence type="ECO:0000259" key="1">
    <source>
        <dbReference type="Pfam" id="PF18711"/>
    </source>
</evidence>
<dbReference type="EMBL" id="JBEPME010000002">
    <property type="protein sequence ID" value="MET3656640.1"/>
    <property type="molecule type" value="Genomic_DNA"/>
</dbReference>
<accession>A0ABV2K6C5</accession>
<gene>
    <name evidence="2" type="ORF">ABIC55_001727</name>
</gene>
<feature type="domain" description="Toxoflavin-degrading enzyme" evidence="1">
    <location>
        <begin position="104"/>
        <end position="158"/>
    </location>
</feature>
<organism evidence="2 3">
    <name type="scientific">Sporosarcina psychrophila</name>
    <name type="common">Bacillus psychrophilus</name>
    <dbReference type="NCBI Taxonomy" id="1476"/>
    <lineage>
        <taxon>Bacteria</taxon>
        <taxon>Bacillati</taxon>
        <taxon>Bacillota</taxon>
        <taxon>Bacilli</taxon>
        <taxon>Bacillales</taxon>
        <taxon>Caryophanaceae</taxon>
        <taxon>Sporosarcina</taxon>
    </lineage>
</organism>
<comment type="caution">
    <text evidence="2">The sequence shown here is derived from an EMBL/GenBank/DDBJ whole genome shotgun (WGS) entry which is preliminary data.</text>
</comment>
<keyword evidence="3" id="KW-1185">Reference proteome</keyword>
<proteinExistence type="predicted"/>
<sequence length="205" mass="23156">MKIRIAFTIGTSELEFSSKVVEGNPYYHFAFNIPANKFNEAKVWTKERVSLLVEEGEDEVEFVHLPAHALYFYDPAGNIVEFISRQSVSKDSKEAFSIKSILNISEISLTVDDAISVGEKLSVIGVTERDNNAISTNMLNFLGERKNGVFILLTQPGRKWLFSDKKAAIYPLEITLTDNNKIVIKPDNEVQTFPIKHEKSSIELK</sequence>
<dbReference type="Pfam" id="PF18711">
    <property type="entry name" value="TxDE"/>
    <property type="match status" value="1"/>
</dbReference>
<evidence type="ECO:0000313" key="2">
    <source>
        <dbReference type="EMBL" id="MET3656640.1"/>
    </source>
</evidence>
<protein>
    <recommendedName>
        <fullName evidence="1">Toxoflavin-degrading enzyme domain-containing protein</fullName>
    </recommendedName>
</protein>
<name>A0ABV2K6C5_SPOPS</name>
<dbReference type="Proteomes" id="UP001549104">
    <property type="component" value="Unassembled WGS sequence"/>
</dbReference>